<reference evidence="1 2" key="1">
    <citation type="journal article" date="2015" name="Nature">
        <title>rRNA introns, odd ribosomes, and small enigmatic genomes across a large radiation of phyla.</title>
        <authorList>
            <person name="Brown C.T."/>
            <person name="Hug L.A."/>
            <person name="Thomas B.C."/>
            <person name="Sharon I."/>
            <person name="Castelle C.J."/>
            <person name="Singh A."/>
            <person name="Wilkins M.J."/>
            <person name="Williams K.H."/>
            <person name="Banfield J.F."/>
        </authorList>
    </citation>
    <scope>NUCLEOTIDE SEQUENCE [LARGE SCALE GENOMIC DNA]</scope>
</reference>
<dbReference type="AlphaFoldDB" id="A0A0G1W379"/>
<sequence>MKPKLKPKSKPNSTSSAYIVAALVKVGVTISSVSIDGNYARGVMICRTVKGFNYRKASCRYPWSTIKWFASDSGGGDGEGNGQYSFHIDLGKLPKTVRKKILSAWAAINTAEYTTEYAKATRTRFAHEAMTKAQDEQSKEWGLKEMQENLSAANKKFWNFFADGCGS</sequence>
<accession>A0A0G1W379</accession>
<organism evidence="1 2">
    <name type="scientific">Candidatus Gottesmanbacteria bacterium GW2011_GWB1_49_7</name>
    <dbReference type="NCBI Taxonomy" id="1618448"/>
    <lineage>
        <taxon>Bacteria</taxon>
        <taxon>Candidatus Gottesmaniibacteriota</taxon>
    </lineage>
</organism>
<dbReference type="EMBL" id="LCQD01000003">
    <property type="protein sequence ID" value="KKW13206.1"/>
    <property type="molecule type" value="Genomic_DNA"/>
</dbReference>
<evidence type="ECO:0000313" key="2">
    <source>
        <dbReference type="Proteomes" id="UP000034588"/>
    </source>
</evidence>
<comment type="caution">
    <text evidence="1">The sequence shown here is derived from an EMBL/GenBank/DDBJ whole genome shotgun (WGS) entry which is preliminary data.</text>
</comment>
<dbReference type="Proteomes" id="UP000034588">
    <property type="component" value="Unassembled WGS sequence"/>
</dbReference>
<evidence type="ECO:0000313" key="1">
    <source>
        <dbReference type="EMBL" id="KKW13206.1"/>
    </source>
</evidence>
<proteinExistence type="predicted"/>
<protein>
    <submittedName>
        <fullName evidence="1">Uncharacterized protein</fullName>
    </submittedName>
</protein>
<gene>
    <name evidence="1" type="ORF">UY48_C0003G0028</name>
</gene>
<name>A0A0G1W379_9BACT</name>